<dbReference type="InterPro" id="IPR041492">
    <property type="entry name" value="HAD_2"/>
</dbReference>
<organism evidence="1 2">
    <name type="scientific">Exiguobacterium undae</name>
    <dbReference type="NCBI Taxonomy" id="169177"/>
    <lineage>
        <taxon>Bacteria</taxon>
        <taxon>Bacillati</taxon>
        <taxon>Bacillota</taxon>
        <taxon>Bacilli</taxon>
        <taxon>Bacillales</taxon>
        <taxon>Bacillales Family XII. Incertae Sedis</taxon>
        <taxon>Exiguobacterium</taxon>
    </lineage>
</organism>
<dbReference type="InterPro" id="IPR006439">
    <property type="entry name" value="HAD-SF_hydro_IA"/>
</dbReference>
<dbReference type="PRINTS" id="PR00413">
    <property type="entry name" value="HADHALOGNASE"/>
</dbReference>
<dbReference type="PANTHER" id="PTHR43434:SF25">
    <property type="entry name" value="PHOSPHOGLYCOLATE PHOSPHATASE"/>
    <property type="match status" value="1"/>
</dbReference>
<dbReference type="Gene3D" id="3.40.50.1000">
    <property type="entry name" value="HAD superfamily/HAD-like"/>
    <property type="match status" value="1"/>
</dbReference>
<dbReference type="SUPFAM" id="SSF56784">
    <property type="entry name" value="HAD-like"/>
    <property type="match status" value="1"/>
</dbReference>
<evidence type="ECO:0008006" key="3">
    <source>
        <dbReference type="Google" id="ProtNLM"/>
    </source>
</evidence>
<dbReference type="SFLD" id="SFLDS00003">
    <property type="entry name" value="Haloacid_Dehalogenase"/>
    <property type="match status" value="1"/>
</dbReference>
<accession>A0ABX2VBA2</accession>
<dbReference type="InterPro" id="IPR050155">
    <property type="entry name" value="HAD-like_hydrolase_sf"/>
</dbReference>
<dbReference type="Gene3D" id="1.10.150.240">
    <property type="entry name" value="Putative phosphatase, domain 2"/>
    <property type="match status" value="1"/>
</dbReference>
<dbReference type="Proteomes" id="UP000078447">
    <property type="component" value="Unassembled WGS sequence"/>
</dbReference>
<dbReference type="PANTHER" id="PTHR43434">
    <property type="entry name" value="PHOSPHOGLYCOLATE PHOSPHATASE"/>
    <property type="match status" value="1"/>
</dbReference>
<name>A0ABX2VBA2_9BACL</name>
<dbReference type="InterPro" id="IPR023198">
    <property type="entry name" value="PGP-like_dom2"/>
</dbReference>
<dbReference type="InterPro" id="IPR036412">
    <property type="entry name" value="HAD-like_sf"/>
</dbReference>
<dbReference type="RefSeq" id="WP_028106350.1">
    <property type="nucleotide sequence ID" value="NZ_LVVL01000001.1"/>
</dbReference>
<protein>
    <recommendedName>
        <fullName evidence="3">Phosphoglycolate phosphatase</fullName>
    </recommendedName>
</protein>
<dbReference type="SFLD" id="SFLDG01129">
    <property type="entry name" value="C1.5:_HAD__Beta-PGM__Phosphata"/>
    <property type="match status" value="1"/>
</dbReference>
<dbReference type="NCBIfam" id="TIGR01509">
    <property type="entry name" value="HAD-SF-IA-v3"/>
    <property type="match status" value="1"/>
</dbReference>
<gene>
    <name evidence="1" type="ORF">A3783_06185</name>
</gene>
<sequence>MYRHVIWDFDGTLFDTYPVMASVFQQMLREQGREEPLETILETMKISANTTYVKYGFDPNSISEYKTRKAKDELQTVRPFPDIPKICRFIQEHDGYNYILTHRGSSTFALLQAQELTDVFREVVTAEQSFARKPDPSAIRYLMEKYDLSPAETIMIGDRELDVLAGQRAGIDTCLITERLPKATVATYTIQTFNQLSALLRAKT</sequence>
<reference evidence="1 2" key="1">
    <citation type="submission" date="2016-03" db="EMBL/GenBank/DDBJ databases">
        <authorList>
            <person name="Cho S.-Y."/>
            <person name="Lim S."/>
            <person name="Kim H."/>
            <person name="Soh E.H."/>
            <person name="Moon J.S."/>
        </authorList>
    </citation>
    <scope>NUCLEOTIDE SEQUENCE [LARGE SCALE GENOMIC DNA]</scope>
    <source>
        <strain evidence="1 2">KCTC 3810</strain>
    </source>
</reference>
<dbReference type="EMBL" id="LVVL01000001">
    <property type="protein sequence ID" value="OAN15521.1"/>
    <property type="molecule type" value="Genomic_DNA"/>
</dbReference>
<dbReference type="NCBIfam" id="TIGR01549">
    <property type="entry name" value="HAD-SF-IA-v1"/>
    <property type="match status" value="1"/>
</dbReference>
<evidence type="ECO:0000313" key="1">
    <source>
        <dbReference type="EMBL" id="OAN15521.1"/>
    </source>
</evidence>
<dbReference type="Pfam" id="PF13419">
    <property type="entry name" value="HAD_2"/>
    <property type="match status" value="1"/>
</dbReference>
<keyword evidence="2" id="KW-1185">Reference proteome</keyword>
<dbReference type="InterPro" id="IPR023214">
    <property type="entry name" value="HAD_sf"/>
</dbReference>
<evidence type="ECO:0000313" key="2">
    <source>
        <dbReference type="Proteomes" id="UP000078447"/>
    </source>
</evidence>
<proteinExistence type="predicted"/>
<comment type="caution">
    <text evidence="1">The sequence shown here is derived from an EMBL/GenBank/DDBJ whole genome shotgun (WGS) entry which is preliminary data.</text>
</comment>